<keyword evidence="3" id="KW-0479">Metal-binding</keyword>
<dbReference type="EMBL" id="VSSQ01015341">
    <property type="protein sequence ID" value="MPM55589.1"/>
    <property type="molecule type" value="Genomic_DNA"/>
</dbReference>
<proteinExistence type="predicted"/>
<dbReference type="Gene3D" id="3.20.20.70">
    <property type="entry name" value="Aldolase class I"/>
    <property type="match status" value="1"/>
</dbReference>
<comment type="caution">
    <text evidence="5">The sequence shown here is derived from an EMBL/GenBank/DDBJ whole genome shotgun (WGS) entry which is preliminary data.</text>
</comment>
<accession>A0A645AR86</accession>
<evidence type="ECO:0000256" key="2">
    <source>
        <dbReference type="ARBA" id="ARBA00022679"/>
    </source>
</evidence>
<protein>
    <submittedName>
        <fullName evidence="5">3-keto-5-aminohexanoate cleavage enzyme</fullName>
        <ecNumber evidence="5">2.3.1.247</ecNumber>
    </submittedName>
</protein>
<comment type="cofactor">
    <cofactor evidence="1">
        <name>Zn(2+)</name>
        <dbReference type="ChEBI" id="CHEBI:29105"/>
    </cofactor>
</comment>
<dbReference type="EC" id="2.3.1.247" evidence="5"/>
<dbReference type="AlphaFoldDB" id="A0A645AR86"/>
<keyword evidence="5" id="KW-0012">Acyltransferase</keyword>
<evidence type="ECO:0000256" key="3">
    <source>
        <dbReference type="ARBA" id="ARBA00022723"/>
    </source>
</evidence>
<evidence type="ECO:0000313" key="5">
    <source>
        <dbReference type="EMBL" id="MPM55589.1"/>
    </source>
</evidence>
<gene>
    <name evidence="5" type="primary">kce_14</name>
    <name evidence="5" type="ORF">SDC9_102386</name>
</gene>
<keyword evidence="4" id="KW-0862">Zinc</keyword>
<evidence type="ECO:0000256" key="1">
    <source>
        <dbReference type="ARBA" id="ARBA00001947"/>
    </source>
</evidence>
<dbReference type="GO" id="GO:0043720">
    <property type="term" value="F:3-keto-5-aminohexanoate cleavage activity"/>
    <property type="evidence" value="ECO:0007669"/>
    <property type="project" value="InterPro"/>
</dbReference>
<dbReference type="Pfam" id="PF05853">
    <property type="entry name" value="BKACE"/>
    <property type="match status" value="1"/>
</dbReference>
<dbReference type="InterPro" id="IPR013785">
    <property type="entry name" value="Aldolase_TIM"/>
</dbReference>
<evidence type="ECO:0000256" key="4">
    <source>
        <dbReference type="ARBA" id="ARBA00022833"/>
    </source>
</evidence>
<name>A0A645AR86_9ZZZZ</name>
<dbReference type="PANTHER" id="PTHR37418">
    <property type="entry name" value="3-KETO-5-AMINOHEXANOATE CLEAVAGE ENZYME-RELATED"/>
    <property type="match status" value="1"/>
</dbReference>
<reference evidence="5" key="1">
    <citation type="submission" date="2019-08" db="EMBL/GenBank/DDBJ databases">
        <authorList>
            <person name="Kucharzyk K."/>
            <person name="Murdoch R.W."/>
            <person name="Higgins S."/>
            <person name="Loffler F."/>
        </authorList>
    </citation>
    <scope>NUCLEOTIDE SEQUENCE</scope>
</reference>
<keyword evidence="2 5" id="KW-0808">Transferase</keyword>
<dbReference type="InterPro" id="IPR008567">
    <property type="entry name" value="BKACE"/>
</dbReference>
<dbReference type="GO" id="GO:0046872">
    <property type="term" value="F:metal ion binding"/>
    <property type="evidence" value="ECO:0007669"/>
    <property type="project" value="UniProtKB-KW"/>
</dbReference>
<organism evidence="5">
    <name type="scientific">bioreactor metagenome</name>
    <dbReference type="NCBI Taxonomy" id="1076179"/>
    <lineage>
        <taxon>unclassified sequences</taxon>
        <taxon>metagenomes</taxon>
        <taxon>ecological metagenomes</taxon>
    </lineage>
</organism>
<dbReference type="PANTHER" id="PTHR37418:SF2">
    <property type="entry name" value="3-KETO-5-AMINOHEXANOATE CLEAVAGE ENZYME"/>
    <property type="match status" value="1"/>
</dbReference>
<sequence length="330" mass="37042">MAIDPKYLMESYANPIDYWELFSKSGLSKFPPCVVSVAITGGNQGKESNPNLPETLDEQVQQTYDAYKEGASLVHIHCRCPHDPSTVTDDPEVYRELNRRIRKKCPDIIINNTVIGGKWSRNGVMCPPMNVSIPARPEVGSVDITNYTWSMMRKGRPEYGRPQDTLEEMQYTINKQELEHTLSEMKKYGVKPEFELFDIGDLQYLRDLIQEGKTDPNVPNWVQMVFTPALTYQTPDMLLAAIRHMPKNTVLGIVATGGCQYPFLALALILGCNVRVGMEDGYYVEKGVLAESNAQLVAKIVRIAKELGRPIATPAQAREILGLGAPRMEF</sequence>